<reference evidence="1" key="1">
    <citation type="submission" date="2023-06" db="EMBL/GenBank/DDBJ databases">
        <title>Genomic of Agaribacillus aureum.</title>
        <authorList>
            <person name="Wang G."/>
        </authorList>
    </citation>
    <scope>NUCLEOTIDE SEQUENCE</scope>
    <source>
        <strain evidence="1">BMA12</strain>
    </source>
</reference>
<dbReference type="EMBL" id="JAUJEB010000001">
    <property type="protein sequence ID" value="MDN5210717.1"/>
    <property type="molecule type" value="Genomic_DNA"/>
</dbReference>
<keyword evidence="2" id="KW-1185">Reference proteome</keyword>
<gene>
    <name evidence="1" type="ORF">QQ020_01620</name>
</gene>
<evidence type="ECO:0008006" key="3">
    <source>
        <dbReference type="Google" id="ProtNLM"/>
    </source>
</evidence>
<accession>A0ABT8KZ09</accession>
<dbReference type="Gene3D" id="3.30.70.2330">
    <property type="match status" value="1"/>
</dbReference>
<proteinExistence type="predicted"/>
<evidence type="ECO:0000313" key="2">
    <source>
        <dbReference type="Proteomes" id="UP001172083"/>
    </source>
</evidence>
<evidence type="ECO:0000313" key="1">
    <source>
        <dbReference type="EMBL" id="MDN5210717.1"/>
    </source>
</evidence>
<name>A0ABT8KZ09_9BACT</name>
<protein>
    <recommendedName>
        <fullName evidence="3">HIRAN domain-containing protein</fullName>
    </recommendedName>
</protein>
<comment type="caution">
    <text evidence="1">The sequence shown here is derived from an EMBL/GenBank/DDBJ whole genome shotgun (WGS) entry which is preliminary data.</text>
</comment>
<organism evidence="1 2">
    <name type="scientific">Agaribacillus aureus</name>
    <dbReference type="NCBI Taxonomy" id="3051825"/>
    <lineage>
        <taxon>Bacteria</taxon>
        <taxon>Pseudomonadati</taxon>
        <taxon>Bacteroidota</taxon>
        <taxon>Cytophagia</taxon>
        <taxon>Cytophagales</taxon>
        <taxon>Splendidivirgaceae</taxon>
        <taxon>Agaribacillus</taxon>
    </lineage>
</organism>
<dbReference type="Proteomes" id="UP001172083">
    <property type="component" value="Unassembled WGS sequence"/>
</dbReference>
<dbReference type="RefSeq" id="WP_346756058.1">
    <property type="nucleotide sequence ID" value="NZ_JAUJEB010000001.1"/>
</dbReference>
<sequence>MKKEDFKIEVGYKSQVDLIAAPNNKFDPIAIQVFYNSRQIGWVAKSYVKKKTLFGTLMQGGKINARVISKDVQKGYRRVKVEYSIVRD</sequence>